<evidence type="ECO:0000313" key="4">
    <source>
        <dbReference type="Proteomes" id="UP001652680"/>
    </source>
</evidence>
<name>A0ABM5I8G8_DRORH</name>
<accession>A0ABM5I8G8</accession>
<reference evidence="3" key="2">
    <citation type="submission" date="2025-05" db="UniProtKB">
        <authorList>
            <consortium name="EnsemblMetazoa"/>
        </authorList>
    </citation>
    <scope>IDENTIFICATION</scope>
</reference>
<feature type="signal peptide" evidence="2">
    <location>
        <begin position="1"/>
        <end position="24"/>
    </location>
</feature>
<dbReference type="RefSeq" id="XP_016991967.2">
    <property type="nucleotide sequence ID" value="XM_017136478.2"/>
</dbReference>
<keyword evidence="2" id="KW-0732">Signal</keyword>
<evidence type="ECO:0000313" key="3">
    <source>
        <dbReference type="EnsemblMetazoa" id="XP_016991967.2"/>
    </source>
</evidence>
<evidence type="ECO:0008006" key="5">
    <source>
        <dbReference type="Google" id="ProtNLM"/>
    </source>
</evidence>
<sequence length="67" mass="7094">MKLFALCCLLILGLLGCLPAPSAGLPSRHSGPGNGAPGNPFRNPPPRQPKPFYYDSPVGSRPKTMYA</sequence>
<dbReference type="Proteomes" id="UP001652680">
    <property type="component" value="Unassembled WGS sequence"/>
</dbReference>
<protein>
    <recommendedName>
        <fullName evidence="5">Immune-induced peptide 18</fullName>
    </recommendedName>
</protein>
<evidence type="ECO:0000256" key="1">
    <source>
        <dbReference type="SAM" id="MobiDB-lite"/>
    </source>
</evidence>
<keyword evidence="4" id="KW-1185">Reference proteome</keyword>
<dbReference type="PROSITE" id="PS51257">
    <property type="entry name" value="PROKAR_LIPOPROTEIN"/>
    <property type="match status" value="1"/>
</dbReference>
<organism evidence="3 4">
    <name type="scientific">Drosophila rhopaloa</name>
    <name type="common">Fruit fly</name>
    <dbReference type="NCBI Taxonomy" id="1041015"/>
    <lineage>
        <taxon>Eukaryota</taxon>
        <taxon>Metazoa</taxon>
        <taxon>Ecdysozoa</taxon>
        <taxon>Arthropoda</taxon>
        <taxon>Hexapoda</taxon>
        <taxon>Insecta</taxon>
        <taxon>Pterygota</taxon>
        <taxon>Neoptera</taxon>
        <taxon>Endopterygota</taxon>
        <taxon>Diptera</taxon>
        <taxon>Brachycera</taxon>
        <taxon>Muscomorpha</taxon>
        <taxon>Ephydroidea</taxon>
        <taxon>Drosophilidae</taxon>
        <taxon>Drosophila</taxon>
        <taxon>Sophophora</taxon>
    </lineage>
</organism>
<proteinExistence type="predicted"/>
<evidence type="ECO:0000256" key="2">
    <source>
        <dbReference type="SAM" id="SignalP"/>
    </source>
</evidence>
<reference evidence="4" key="1">
    <citation type="journal article" date="2021" name="Elife">
        <title>Highly contiguous assemblies of 101 drosophilid genomes.</title>
        <authorList>
            <person name="Kim B.Y."/>
            <person name="Wang J.R."/>
            <person name="Miller D.E."/>
            <person name="Barmina O."/>
            <person name="Delaney E."/>
            <person name="Thompson A."/>
            <person name="Comeault A.A."/>
            <person name="Peede D."/>
            <person name="D'Agostino E.R."/>
            <person name="Pelaez J."/>
            <person name="Aguilar J.M."/>
            <person name="Haji D."/>
            <person name="Matsunaga T."/>
            <person name="Armstrong E.E."/>
            <person name="Zych M."/>
            <person name="Ogawa Y."/>
            <person name="Stamenkovic-Radak M."/>
            <person name="Jelic M."/>
            <person name="Veselinovic M.S."/>
            <person name="Tanaskovic M."/>
            <person name="Eric P."/>
            <person name="Gao J.J."/>
            <person name="Katoh T.K."/>
            <person name="Toda M.J."/>
            <person name="Watabe H."/>
            <person name="Watada M."/>
            <person name="Davis J.S."/>
            <person name="Moyle L.C."/>
            <person name="Manoli G."/>
            <person name="Bertolini E."/>
            <person name="Kostal V."/>
            <person name="Hawley R.S."/>
            <person name="Takahashi A."/>
            <person name="Jones C.D."/>
            <person name="Price D.K."/>
            <person name="Whiteman N."/>
            <person name="Kopp A."/>
            <person name="Matute D.R."/>
            <person name="Petrov D.A."/>
        </authorList>
    </citation>
    <scope>NUCLEOTIDE SEQUENCE [LARGE SCALE GENOMIC DNA]</scope>
</reference>
<dbReference type="GeneID" id="108053765"/>
<feature type="region of interest" description="Disordered" evidence="1">
    <location>
        <begin position="26"/>
        <end position="67"/>
    </location>
</feature>
<dbReference type="EnsemblMetazoa" id="XM_017136478.2">
    <property type="protein sequence ID" value="XP_016991967.2"/>
    <property type="gene ID" value="LOC108053765"/>
</dbReference>
<feature type="chain" id="PRO_5047121151" description="Immune-induced peptide 18" evidence="2">
    <location>
        <begin position="25"/>
        <end position="67"/>
    </location>
</feature>